<proteinExistence type="inferred from homology"/>
<comment type="caution">
    <text evidence="6">The sequence shown here is derived from an EMBL/GenBank/DDBJ whole genome shotgun (WGS) entry which is preliminary data.</text>
</comment>
<evidence type="ECO:0000313" key="6">
    <source>
        <dbReference type="EMBL" id="MEE1673395.1"/>
    </source>
</evidence>
<dbReference type="Proteomes" id="UP001310248">
    <property type="component" value="Unassembled WGS sequence"/>
</dbReference>
<keyword evidence="7" id="KW-1185">Reference proteome</keyword>
<dbReference type="InterPro" id="IPR005119">
    <property type="entry name" value="LysR_subst-bd"/>
</dbReference>
<dbReference type="InterPro" id="IPR000847">
    <property type="entry name" value="LysR_HTH_N"/>
</dbReference>
<dbReference type="Gene3D" id="3.40.190.290">
    <property type="match status" value="1"/>
</dbReference>
<evidence type="ECO:0000256" key="4">
    <source>
        <dbReference type="ARBA" id="ARBA00023163"/>
    </source>
</evidence>
<dbReference type="PANTHER" id="PTHR30537">
    <property type="entry name" value="HTH-TYPE TRANSCRIPTIONAL REGULATOR"/>
    <property type="match status" value="1"/>
</dbReference>
<accession>A0ABU7G254</accession>
<dbReference type="InterPro" id="IPR036388">
    <property type="entry name" value="WH-like_DNA-bd_sf"/>
</dbReference>
<dbReference type="EMBL" id="JAYDYW010000005">
    <property type="protein sequence ID" value="MEE1673395.1"/>
    <property type="molecule type" value="Genomic_DNA"/>
</dbReference>
<keyword evidence="4" id="KW-0804">Transcription</keyword>
<keyword evidence="3" id="KW-0238">DNA-binding</keyword>
<organism evidence="6 7">
    <name type="scientific">Agarivorans aestuarii</name>
    <dbReference type="NCBI Taxonomy" id="1563703"/>
    <lineage>
        <taxon>Bacteria</taxon>
        <taxon>Pseudomonadati</taxon>
        <taxon>Pseudomonadota</taxon>
        <taxon>Gammaproteobacteria</taxon>
        <taxon>Alteromonadales</taxon>
        <taxon>Alteromonadaceae</taxon>
        <taxon>Agarivorans</taxon>
    </lineage>
</organism>
<dbReference type="SUPFAM" id="SSF53850">
    <property type="entry name" value="Periplasmic binding protein-like II"/>
    <property type="match status" value="1"/>
</dbReference>
<evidence type="ECO:0000256" key="1">
    <source>
        <dbReference type="ARBA" id="ARBA00009437"/>
    </source>
</evidence>
<feature type="domain" description="HTH lysR-type" evidence="5">
    <location>
        <begin position="1"/>
        <end position="58"/>
    </location>
</feature>
<name>A0ABU7G254_9ALTE</name>
<sequence length="299" mass="33696">MNWDDLKYFLAVCRNGSIRAAATELQVNHATVSRRINSFEASLGRRLFERSPQGYQCTAMGDEIFAEAEKLEQSLKAVERRVAGNDASMVGEIRVTSHQIIAEHLLMPAIAEFCQLYPDIHIEIIDSFKLLSISNREADVAFRLCDSPPEHLIGRKLATIHRACYIAANKQAKLADPTWLAQQNWLGWSDKQQRPIGKIAKSYPKLASRHKLLSPSLQVAACKQGMGVAILGCFIGDTSKDLVRIPPYLSVPKYDLWILSHPDLQQNKKVLTFVRFMTKKFLAQRELIEGKQFTTPSSD</sequence>
<evidence type="ECO:0000256" key="2">
    <source>
        <dbReference type="ARBA" id="ARBA00023015"/>
    </source>
</evidence>
<dbReference type="Pfam" id="PF00126">
    <property type="entry name" value="HTH_1"/>
    <property type="match status" value="1"/>
</dbReference>
<evidence type="ECO:0000313" key="7">
    <source>
        <dbReference type="Proteomes" id="UP001310248"/>
    </source>
</evidence>
<comment type="similarity">
    <text evidence="1">Belongs to the LysR transcriptional regulatory family.</text>
</comment>
<keyword evidence="2" id="KW-0805">Transcription regulation</keyword>
<reference evidence="7" key="1">
    <citation type="submission" date="2023-07" db="EMBL/GenBank/DDBJ databases">
        <title>Draft genome sequence of Agarivorans aestuarii strain ZMCS4, a CAZymes producing bacteria isolated from the marine brown algae Clodostephus spongiosus.</title>
        <authorList>
            <person name="Lorente B."/>
            <person name="Cabral C."/>
            <person name="Frias J."/>
            <person name="Faria J."/>
            <person name="Toubarro D."/>
        </authorList>
    </citation>
    <scope>NUCLEOTIDE SEQUENCE [LARGE SCALE GENOMIC DNA]</scope>
    <source>
        <strain evidence="7">ZMCS4</strain>
    </source>
</reference>
<dbReference type="RefSeq" id="WP_329774705.1">
    <property type="nucleotide sequence ID" value="NZ_JAYDYW010000005.1"/>
</dbReference>
<dbReference type="Gene3D" id="1.10.10.10">
    <property type="entry name" value="Winged helix-like DNA-binding domain superfamily/Winged helix DNA-binding domain"/>
    <property type="match status" value="1"/>
</dbReference>
<evidence type="ECO:0000256" key="3">
    <source>
        <dbReference type="ARBA" id="ARBA00023125"/>
    </source>
</evidence>
<gene>
    <name evidence="6" type="ORF">SNR37_002818</name>
</gene>
<protein>
    <submittedName>
        <fullName evidence="6">LysR family transcriptional regulator</fullName>
    </submittedName>
</protein>
<dbReference type="Pfam" id="PF03466">
    <property type="entry name" value="LysR_substrate"/>
    <property type="match status" value="1"/>
</dbReference>
<dbReference type="InterPro" id="IPR036390">
    <property type="entry name" value="WH_DNA-bd_sf"/>
</dbReference>
<dbReference type="PROSITE" id="PS50931">
    <property type="entry name" value="HTH_LYSR"/>
    <property type="match status" value="1"/>
</dbReference>
<dbReference type="SUPFAM" id="SSF46785">
    <property type="entry name" value="Winged helix' DNA-binding domain"/>
    <property type="match status" value="1"/>
</dbReference>
<dbReference type="InterPro" id="IPR058163">
    <property type="entry name" value="LysR-type_TF_proteobact-type"/>
</dbReference>
<evidence type="ECO:0000259" key="5">
    <source>
        <dbReference type="PROSITE" id="PS50931"/>
    </source>
</evidence>
<dbReference type="PANTHER" id="PTHR30537:SF3">
    <property type="entry name" value="TRANSCRIPTIONAL REGULATORY PROTEIN"/>
    <property type="match status" value="1"/>
</dbReference>